<dbReference type="InterPro" id="IPR033116">
    <property type="entry name" value="TRYPSIN_SER"/>
</dbReference>
<dbReference type="Gene3D" id="2.40.10.10">
    <property type="entry name" value="Trypsin-like serine proteases"/>
    <property type="match status" value="1"/>
</dbReference>
<accession>A0A6P4IVX1</accession>
<evidence type="ECO:0000313" key="15">
    <source>
        <dbReference type="RefSeq" id="XP_017027021.1"/>
    </source>
</evidence>
<feature type="signal peptide" evidence="12">
    <location>
        <begin position="1"/>
        <end position="23"/>
    </location>
</feature>
<dbReference type="AlphaFoldDB" id="A0A6P4IVX1"/>
<comment type="catalytic activity">
    <reaction evidence="10">
        <text>Preferential cleavage: Arg-|-Xaa, Lys-|-Xaa.</text>
        <dbReference type="EC" id="3.4.21.4"/>
    </reaction>
</comment>
<dbReference type="PANTHER" id="PTHR24276">
    <property type="entry name" value="POLYSERASE-RELATED"/>
    <property type="match status" value="1"/>
</dbReference>
<dbReference type="Pfam" id="PF00089">
    <property type="entry name" value="Trypsin"/>
    <property type="match status" value="1"/>
</dbReference>
<comment type="similarity">
    <text evidence="2">Belongs to the peptidase S1 family.</text>
</comment>
<dbReference type="PROSITE" id="PS00135">
    <property type="entry name" value="TRYPSIN_SER"/>
    <property type="match status" value="1"/>
</dbReference>
<dbReference type="GO" id="GO:0007586">
    <property type="term" value="P:digestion"/>
    <property type="evidence" value="ECO:0007669"/>
    <property type="project" value="UniProtKB-KW"/>
</dbReference>
<evidence type="ECO:0000256" key="3">
    <source>
        <dbReference type="ARBA" id="ARBA00022670"/>
    </source>
</evidence>
<evidence type="ECO:0000256" key="7">
    <source>
        <dbReference type="ARBA" id="ARBA00022825"/>
    </source>
</evidence>
<keyword evidence="14" id="KW-1185">Reference proteome</keyword>
<dbReference type="CDD" id="cd00190">
    <property type="entry name" value="Tryp_SPc"/>
    <property type="match status" value="1"/>
</dbReference>
<keyword evidence="9" id="KW-1015">Disulfide bond</keyword>
<dbReference type="GO" id="GO:0004252">
    <property type="term" value="F:serine-type endopeptidase activity"/>
    <property type="evidence" value="ECO:0007669"/>
    <property type="project" value="UniProtKB-EC"/>
</dbReference>
<evidence type="ECO:0000256" key="6">
    <source>
        <dbReference type="ARBA" id="ARBA00022801"/>
    </source>
</evidence>
<evidence type="ECO:0000256" key="12">
    <source>
        <dbReference type="SAM" id="SignalP"/>
    </source>
</evidence>
<evidence type="ECO:0000256" key="1">
    <source>
        <dbReference type="ARBA" id="ARBA00004239"/>
    </source>
</evidence>
<dbReference type="PRINTS" id="PR00722">
    <property type="entry name" value="CHYMOTRYPSIN"/>
</dbReference>
<comment type="subcellular location">
    <subcellularLocation>
        <location evidence="1">Secreted</location>
        <location evidence="1">Extracellular space</location>
    </subcellularLocation>
</comment>
<name>A0A6P4IVX1_DROKI</name>
<dbReference type="FunFam" id="2.40.10.10:FF:000036">
    <property type="entry name" value="Trypsin beta"/>
    <property type="match status" value="1"/>
</dbReference>
<evidence type="ECO:0000256" key="8">
    <source>
        <dbReference type="ARBA" id="ARBA00023145"/>
    </source>
</evidence>
<keyword evidence="5" id="KW-0222">Digestion</keyword>
<dbReference type="PANTHER" id="PTHR24276:SF97">
    <property type="entry name" value="GH13245P2-RELATED"/>
    <property type="match status" value="1"/>
</dbReference>
<keyword evidence="3" id="KW-0645">Protease</keyword>
<dbReference type="SUPFAM" id="SSF50494">
    <property type="entry name" value="Trypsin-like serine proteases"/>
    <property type="match status" value="1"/>
</dbReference>
<dbReference type="InterPro" id="IPR001314">
    <property type="entry name" value="Peptidase_S1A"/>
</dbReference>
<dbReference type="InterPro" id="IPR001254">
    <property type="entry name" value="Trypsin_dom"/>
</dbReference>
<evidence type="ECO:0000256" key="9">
    <source>
        <dbReference type="ARBA" id="ARBA00023157"/>
    </source>
</evidence>
<evidence type="ECO:0000259" key="13">
    <source>
        <dbReference type="PROSITE" id="PS50240"/>
    </source>
</evidence>
<dbReference type="SMART" id="SM00020">
    <property type="entry name" value="Tryp_SPc"/>
    <property type="match status" value="1"/>
</dbReference>
<dbReference type="GO" id="GO:0006508">
    <property type="term" value="P:proteolysis"/>
    <property type="evidence" value="ECO:0007669"/>
    <property type="project" value="UniProtKB-KW"/>
</dbReference>
<protein>
    <recommendedName>
        <fullName evidence="11">trypsin</fullName>
        <ecNumber evidence="11">3.4.21.4</ecNumber>
    </recommendedName>
</protein>
<evidence type="ECO:0000256" key="2">
    <source>
        <dbReference type="ARBA" id="ARBA00007664"/>
    </source>
</evidence>
<gene>
    <name evidence="15" type="primary">LOC108077985</name>
</gene>
<keyword evidence="8" id="KW-0865">Zymogen</keyword>
<evidence type="ECO:0000256" key="5">
    <source>
        <dbReference type="ARBA" id="ARBA00022757"/>
    </source>
</evidence>
<reference evidence="15" key="1">
    <citation type="submission" date="2025-08" db="UniProtKB">
        <authorList>
            <consortium name="RefSeq"/>
        </authorList>
    </citation>
    <scope>IDENTIFICATION</scope>
    <source>
        <strain evidence="15">14028-0561.14</strain>
        <tissue evidence="15">Whole fly</tissue>
    </source>
</reference>
<evidence type="ECO:0000256" key="10">
    <source>
        <dbReference type="ARBA" id="ARBA00036320"/>
    </source>
</evidence>
<dbReference type="Proteomes" id="UP001652661">
    <property type="component" value="Chromosome 3L"/>
</dbReference>
<keyword evidence="6" id="KW-0378">Hydrolase</keyword>
<keyword evidence="7" id="KW-0720">Serine protease</keyword>
<dbReference type="InterPro" id="IPR043504">
    <property type="entry name" value="Peptidase_S1_PA_chymotrypsin"/>
</dbReference>
<dbReference type="InterPro" id="IPR050430">
    <property type="entry name" value="Peptidase_S1"/>
</dbReference>
<feature type="chain" id="PRO_5028354876" description="trypsin" evidence="12">
    <location>
        <begin position="24"/>
        <end position="312"/>
    </location>
</feature>
<dbReference type="GeneID" id="108077985"/>
<dbReference type="RefSeq" id="XP_017027021.1">
    <property type="nucleotide sequence ID" value="XM_017171532.1"/>
</dbReference>
<dbReference type="InterPro" id="IPR009003">
    <property type="entry name" value="Peptidase_S1_PA"/>
</dbReference>
<organism evidence="14 15">
    <name type="scientific">Drosophila kikkawai</name>
    <name type="common">Fruit fly</name>
    <dbReference type="NCBI Taxonomy" id="30033"/>
    <lineage>
        <taxon>Eukaryota</taxon>
        <taxon>Metazoa</taxon>
        <taxon>Ecdysozoa</taxon>
        <taxon>Arthropoda</taxon>
        <taxon>Hexapoda</taxon>
        <taxon>Insecta</taxon>
        <taxon>Pterygota</taxon>
        <taxon>Neoptera</taxon>
        <taxon>Endopterygota</taxon>
        <taxon>Diptera</taxon>
        <taxon>Brachycera</taxon>
        <taxon>Muscomorpha</taxon>
        <taxon>Ephydroidea</taxon>
        <taxon>Drosophilidae</taxon>
        <taxon>Drosophila</taxon>
        <taxon>Sophophora</taxon>
    </lineage>
</organism>
<sequence length="312" mass="34461">MNFGLIGLAVSVGLLILVANIGAQQQSLSWGGYYLDNGTHYLLYEGPRPRPKPAPLHLQRHPNFKNISTNPFINSVSTLNEFPNRIVGGHRVNVCKDCPFLCSVHYEGYFVCGCTLVSRKWCLTAHHCKFGKVGLYSVRCGTTQQKRFGQLRKIRLIVANAGYNPNTMTHDLAMLKFKKPMKYTKCVQKVLLPAPSSKPLPNVLDIWGWGLTSANAVNVQRYALGARVKRVDPKECRKDYASAGVKITPDMVCARASGKDTCSGDSGGPMTHNGVLVGTTSFGIGCARPNYPGVYAKTRSHIEWILNVMRKF</sequence>
<dbReference type="OrthoDB" id="10059102at2759"/>
<proteinExistence type="inferred from homology"/>
<evidence type="ECO:0000256" key="4">
    <source>
        <dbReference type="ARBA" id="ARBA00022729"/>
    </source>
</evidence>
<dbReference type="EC" id="3.4.21.4" evidence="11"/>
<dbReference type="GO" id="GO:0005576">
    <property type="term" value="C:extracellular region"/>
    <property type="evidence" value="ECO:0007669"/>
    <property type="project" value="UniProtKB-SubCell"/>
</dbReference>
<evidence type="ECO:0000256" key="11">
    <source>
        <dbReference type="ARBA" id="ARBA00038868"/>
    </source>
</evidence>
<feature type="domain" description="Peptidase S1" evidence="13">
    <location>
        <begin position="86"/>
        <end position="310"/>
    </location>
</feature>
<evidence type="ECO:0000313" key="14">
    <source>
        <dbReference type="Proteomes" id="UP001652661"/>
    </source>
</evidence>
<keyword evidence="4 12" id="KW-0732">Signal</keyword>
<dbReference type="PROSITE" id="PS50240">
    <property type="entry name" value="TRYPSIN_DOM"/>
    <property type="match status" value="1"/>
</dbReference>